<keyword evidence="3" id="KW-1185">Reference proteome</keyword>
<feature type="domain" description="N-acetyltransferase" evidence="1">
    <location>
        <begin position="5"/>
        <end position="159"/>
    </location>
</feature>
<dbReference type="Gene3D" id="3.40.630.30">
    <property type="match status" value="1"/>
</dbReference>
<protein>
    <submittedName>
        <fullName evidence="2">GNAT family N-acetyltransferase</fullName>
    </submittedName>
</protein>
<accession>A0A3D8GWF1</accession>
<dbReference type="GO" id="GO:0016747">
    <property type="term" value="F:acyltransferase activity, transferring groups other than amino-acyl groups"/>
    <property type="evidence" value="ECO:0007669"/>
    <property type="project" value="InterPro"/>
</dbReference>
<evidence type="ECO:0000259" key="1">
    <source>
        <dbReference type="PROSITE" id="PS51186"/>
    </source>
</evidence>
<reference evidence="2 3" key="1">
    <citation type="submission" date="2018-07" db="EMBL/GenBank/DDBJ databases">
        <title>Bacillus sp. YLB-04 draft genome sequence.</title>
        <authorList>
            <person name="Yu L."/>
            <person name="Tang X."/>
        </authorList>
    </citation>
    <scope>NUCLEOTIDE SEQUENCE [LARGE SCALE GENOMIC DNA]</scope>
    <source>
        <strain evidence="2 3">YLB-04</strain>
    </source>
</reference>
<dbReference type="InterPro" id="IPR016181">
    <property type="entry name" value="Acyl_CoA_acyltransferase"/>
</dbReference>
<dbReference type="InterPro" id="IPR000182">
    <property type="entry name" value="GNAT_dom"/>
</dbReference>
<dbReference type="SUPFAM" id="SSF55729">
    <property type="entry name" value="Acyl-CoA N-acyltransferases (Nat)"/>
    <property type="match status" value="1"/>
</dbReference>
<proteinExistence type="predicted"/>
<sequence length="159" mass="18544">MVNLVRVEKIKEETLHHLMQFYIYEFAALKPEIKLEPDGTYRHFDLSAYWDDPCRHPFFIKLGEELIGFALVATGNEGRPNSIEEFHVIRKYNGFGYGRQAAVKLFAMFPGKWRITQIEANGPAKAFWRKVIGLYTNGNYSESSDDKRRTIQEFETACR</sequence>
<name>A0A3D8GWF1_9BACI</name>
<dbReference type="RefSeq" id="WP_115450695.1">
    <property type="nucleotide sequence ID" value="NZ_QNQT01000001.1"/>
</dbReference>
<dbReference type="PROSITE" id="PS51186">
    <property type="entry name" value="GNAT"/>
    <property type="match status" value="1"/>
</dbReference>
<dbReference type="Proteomes" id="UP000257144">
    <property type="component" value="Unassembled WGS sequence"/>
</dbReference>
<evidence type="ECO:0000313" key="3">
    <source>
        <dbReference type="Proteomes" id="UP000257144"/>
    </source>
</evidence>
<organism evidence="2 3">
    <name type="scientific">Neobacillus piezotolerans</name>
    <dbReference type="NCBI Taxonomy" id="2259171"/>
    <lineage>
        <taxon>Bacteria</taxon>
        <taxon>Bacillati</taxon>
        <taxon>Bacillota</taxon>
        <taxon>Bacilli</taxon>
        <taxon>Bacillales</taxon>
        <taxon>Bacillaceae</taxon>
        <taxon>Neobacillus</taxon>
    </lineage>
</organism>
<dbReference type="EMBL" id="QNQT01000001">
    <property type="protein sequence ID" value="RDU38780.1"/>
    <property type="molecule type" value="Genomic_DNA"/>
</dbReference>
<dbReference type="Pfam" id="PF00583">
    <property type="entry name" value="Acetyltransf_1"/>
    <property type="match status" value="1"/>
</dbReference>
<dbReference type="AlphaFoldDB" id="A0A3D8GWF1"/>
<gene>
    <name evidence="2" type="ORF">DRW41_04260</name>
</gene>
<dbReference type="OrthoDB" id="8479334at2"/>
<keyword evidence="2" id="KW-0808">Transferase</keyword>
<evidence type="ECO:0000313" key="2">
    <source>
        <dbReference type="EMBL" id="RDU38780.1"/>
    </source>
</evidence>
<comment type="caution">
    <text evidence="2">The sequence shown here is derived from an EMBL/GenBank/DDBJ whole genome shotgun (WGS) entry which is preliminary data.</text>
</comment>